<comment type="subcellular location">
    <subcellularLocation>
        <location evidence="1">Cell membrane</location>
        <topology evidence="1">Multi-pass membrane protein</topology>
    </subcellularLocation>
</comment>
<keyword evidence="5 7" id="KW-1133">Transmembrane helix</keyword>
<dbReference type="AlphaFoldDB" id="A0A9D2HKZ3"/>
<dbReference type="GO" id="GO:0015109">
    <property type="term" value="F:chromate transmembrane transporter activity"/>
    <property type="evidence" value="ECO:0007669"/>
    <property type="project" value="InterPro"/>
</dbReference>
<organism evidence="8 9">
    <name type="scientific">Candidatus Lachnoclostridium stercoravium</name>
    <dbReference type="NCBI Taxonomy" id="2838633"/>
    <lineage>
        <taxon>Bacteria</taxon>
        <taxon>Bacillati</taxon>
        <taxon>Bacillota</taxon>
        <taxon>Clostridia</taxon>
        <taxon>Lachnospirales</taxon>
        <taxon>Lachnospiraceae</taxon>
    </lineage>
</organism>
<dbReference type="GO" id="GO:0005886">
    <property type="term" value="C:plasma membrane"/>
    <property type="evidence" value="ECO:0007669"/>
    <property type="project" value="UniProtKB-SubCell"/>
</dbReference>
<reference evidence="8" key="2">
    <citation type="submission" date="2021-04" db="EMBL/GenBank/DDBJ databases">
        <authorList>
            <person name="Gilroy R."/>
        </authorList>
    </citation>
    <scope>NUCLEOTIDE SEQUENCE</scope>
    <source>
        <strain evidence="8">CHK178-16964</strain>
    </source>
</reference>
<protein>
    <submittedName>
        <fullName evidence="8">Chromate transporter</fullName>
    </submittedName>
</protein>
<dbReference type="Proteomes" id="UP000823900">
    <property type="component" value="Unassembled WGS sequence"/>
</dbReference>
<accession>A0A9D2HKZ3</accession>
<dbReference type="InterPro" id="IPR003370">
    <property type="entry name" value="Chromate_transpt"/>
</dbReference>
<dbReference type="PANTHER" id="PTHR43663">
    <property type="entry name" value="CHROMATE TRANSPORT PROTEIN-RELATED"/>
    <property type="match status" value="1"/>
</dbReference>
<evidence type="ECO:0000256" key="5">
    <source>
        <dbReference type="ARBA" id="ARBA00022989"/>
    </source>
</evidence>
<evidence type="ECO:0000256" key="1">
    <source>
        <dbReference type="ARBA" id="ARBA00004651"/>
    </source>
</evidence>
<evidence type="ECO:0000256" key="3">
    <source>
        <dbReference type="ARBA" id="ARBA00022475"/>
    </source>
</evidence>
<keyword evidence="3" id="KW-1003">Cell membrane</keyword>
<sequence length="178" mass="19145">MTATLLKLLWSFIKIGFTSFGGLSMVPLISHEVVTNGWMDLSEVSDIVAIAEMTPGPLGLNCSTFAGIHAAGIPGALVACLAILLPTFTITAMAAVFFQKFQKSKWMEHILTGVRPVCIGLIAGVIVSFCQTNYILDSRLSFQALFIGAVDLVLLFKWKVSIPNVILLSAALGLVLFR</sequence>
<evidence type="ECO:0000256" key="7">
    <source>
        <dbReference type="SAM" id="Phobius"/>
    </source>
</evidence>
<name>A0A9D2HKZ3_9FIRM</name>
<evidence type="ECO:0000256" key="6">
    <source>
        <dbReference type="ARBA" id="ARBA00023136"/>
    </source>
</evidence>
<reference evidence="8" key="1">
    <citation type="journal article" date="2021" name="PeerJ">
        <title>Extensive microbial diversity within the chicken gut microbiome revealed by metagenomics and culture.</title>
        <authorList>
            <person name="Gilroy R."/>
            <person name="Ravi A."/>
            <person name="Getino M."/>
            <person name="Pursley I."/>
            <person name="Horton D.L."/>
            <person name="Alikhan N.F."/>
            <person name="Baker D."/>
            <person name="Gharbi K."/>
            <person name="Hall N."/>
            <person name="Watson M."/>
            <person name="Adriaenssens E.M."/>
            <person name="Foster-Nyarko E."/>
            <person name="Jarju S."/>
            <person name="Secka A."/>
            <person name="Antonio M."/>
            <person name="Oren A."/>
            <person name="Chaudhuri R.R."/>
            <person name="La Ragione R."/>
            <person name="Hildebrand F."/>
            <person name="Pallen M.J."/>
        </authorList>
    </citation>
    <scope>NUCLEOTIDE SEQUENCE</scope>
    <source>
        <strain evidence="8">CHK178-16964</strain>
    </source>
</reference>
<evidence type="ECO:0000256" key="2">
    <source>
        <dbReference type="ARBA" id="ARBA00005262"/>
    </source>
</evidence>
<feature type="transmembrane region" description="Helical" evidence="7">
    <location>
        <begin position="12"/>
        <end position="30"/>
    </location>
</feature>
<proteinExistence type="inferred from homology"/>
<keyword evidence="6 7" id="KW-0472">Membrane</keyword>
<dbReference type="InterPro" id="IPR052518">
    <property type="entry name" value="CHR_Transporter"/>
</dbReference>
<comment type="similarity">
    <text evidence="2">Belongs to the chromate ion transporter (CHR) (TC 2.A.51) family.</text>
</comment>
<feature type="transmembrane region" description="Helical" evidence="7">
    <location>
        <begin position="156"/>
        <end position="177"/>
    </location>
</feature>
<feature type="transmembrane region" description="Helical" evidence="7">
    <location>
        <begin position="73"/>
        <end position="98"/>
    </location>
</feature>
<dbReference type="EMBL" id="DWZA01000099">
    <property type="protein sequence ID" value="HJA72148.1"/>
    <property type="molecule type" value="Genomic_DNA"/>
</dbReference>
<evidence type="ECO:0000313" key="8">
    <source>
        <dbReference type="EMBL" id="HJA72148.1"/>
    </source>
</evidence>
<comment type="caution">
    <text evidence="8">The sequence shown here is derived from an EMBL/GenBank/DDBJ whole genome shotgun (WGS) entry which is preliminary data.</text>
</comment>
<dbReference type="PANTHER" id="PTHR43663:SF1">
    <property type="entry name" value="CHROMATE TRANSPORTER"/>
    <property type="match status" value="1"/>
</dbReference>
<gene>
    <name evidence="8" type="ORF">IAA07_11345</name>
</gene>
<feature type="transmembrane region" description="Helical" evidence="7">
    <location>
        <begin position="110"/>
        <end position="136"/>
    </location>
</feature>
<dbReference type="Pfam" id="PF02417">
    <property type="entry name" value="Chromate_transp"/>
    <property type="match status" value="1"/>
</dbReference>
<evidence type="ECO:0000256" key="4">
    <source>
        <dbReference type="ARBA" id="ARBA00022692"/>
    </source>
</evidence>
<evidence type="ECO:0000313" key="9">
    <source>
        <dbReference type="Proteomes" id="UP000823900"/>
    </source>
</evidence>
<keyword evidence="4 7" id="KW-0812">Transmembrane</keyword>